<evidence type="ECO:0000313" key="6">
    <source>
        <dbReference type="Proteomes" id="UP000794436"/>
    </source>
</evidence>
<dbReference type="OrthoDB" id="424974at2759"/>
<dbReference type="InterPro" id="IPR006076">
    <property type="entry name" value="FAD-dep_OxRdtase"/>
</dbReference>
<dbReference type="SUPFAM" id="SSF51905">
    <property type="entry name" value="FAD/NAD(P)-binding domain"/>
    <property type="match status" value="1"/>
</dbReference>
<protein>
    <recommendedName>
        <fullName evidence="2">FAD-dependent oxidoreductase domain-containing protein 1</fullName>
    </recommendedName>
</protein>
<evidence type="ECO:0000259" key="4">
    <source>
        <dbReference type="Pfam" id="PF01266"/>
    </source>
</evidence>
<keyword evidence="1" id="KW-0560">Oxidoreductase</keyword>
<comment type="caution">
    <text evidence="5">The sequence shown here is derived from an EMBL/GenBank/DDBJ whole genome shotgun (WGS) entry which is preliminary data.</text>
</comment>
<sequence length="431" mass="47880">MLRSLAQRSQRLRVSKARGFASAQDKYDVVIAGGGVMGTSTAYHLAVTTDLSIAVVERDPMYKWASAMLSCGGIRHQFSERANILLSQYGTEFLDSLPTRLRVEGSDDVPDIQFVEGGYLFLASEKGLHVLQENYETQRNAGAHVQMLSPEELNARFPWLSTDGVVAGTLGLKHEGWFDPWSFLVALRKKSVSLGVDFIPGDVKGFDRDQPSNRIESVHVDNNGEQRMIKAGMVVNAAGAWASKLLEACDIHDYPVRPRKRTMFSYHCRHEDTWKGSAASPLVVDPNGVYFRREGSAGQFVCGVSPNEANDPDGQSNDELQYPDHEIFEDVIWPTIANRVSKFEDIKVLSTWAGWYDYNTFDQNAIIGVHPDVPNMYLINGFSGHGLQQSPGAGRAIAELITHGAYQTIDASCFAFERVRENKPFLEKAIV</sequence>
<evidence type="ECO:0000313" key="5">
    <source>
        <dbReference type="EMBL" id="TMW68615.1"/>
    </source>
</evidence>
<gene>
    <name evidence="5" type="ORF">Poli38472_006083</name>
</gene>
<dbReference type="PANTHER" id="PTHR13847:SF287">
    <property type="entry name" value="FAD-DEPENDENT OXIDOREDUCTASE DOMAIN-CONTAINING PROTEIN 1"/>
    <property type="match status" value="1"/>
</dbReference>
<feature type="domain" description="FAD dependent oxidoreductase" evidence="4">
    <location>
        <begin position="28"/>
        <end position="400"/>
    </location>
</feature>
<evidence type="ECO:0000256" key="3">
    <source>
        <dbReference type="ARBA" id="ARBA00046185"/>
    </source>
</evidence>
<dbReference type="GO" id="GO:0032981">
    <property type="term" value="P:mitochondrial respiratory chain complex I assembly"/>
    <property type="evidence" value="ECO:0007669"/>
    <property type="project" value="TreeGrafter"/>
</dbReference>
<dbReference type="GO" id="GO:0005739">
    <property type="term" value="C:mitochondrion"/>
    <property type="evidence" value="ECO:0007669"/>
    <property type="project" value="GOC"/>
</dbReference>
<proteinExistence type="predicted"/>
<dbReference type="Pfam" id="PF01266">
    <property type="entry name" value="DAO"/>
    <property type="match status" value="1"/>
</dbReference>
<reference evidence="5" key="1">
    <citation type="submission" date="2019-03" db="EMBL/GenBank/DDBJ databases">
        <title>Long read genome sequence of the mycoparasitic Pythium oligandrum ATCC 38472 isolated from sugarbeet rhizosphere.</title>
        <authorList>
            <person name="Gaulin E."/>
        </authorList>
    </citation>
    <scope>NUCLEOTIDE SEQUENCE</scope>
    <source>
        <strain evidence="5">ATCC 38472_TT</strain>
    </source>
</reference>
<dbReference type="Gene3D" id="3.30.9.10">
    <property type="entry name" value="D-Amino Acid Oxidase, subunit A, domain 2"/>
    <property type="match status" value="1"/>
</dbReference>
<keyword evidence="6" id="KW-1185">Reference proteome</keyword>
<dbReference type="AlphaFoldDB" id="A0A8K1CTY1"/>
<dbReference type="PANTHER" id="PTHR13847">
    <property type="entry name" value="SARCOSINE DEHYDROGENASE-RELATED"/>
    <property type="match status" value="1"/>
</dbReference>
<dbReference type="EMBL" id="SPLM01000002">
    <property type="protein sequence ID" value="TMW68615.1"/>
    <property type="molecule type" value="Genomic_DNA"/>
</dbReference>
<dbReference type="InterPro" id="IPR036188">
    <property type="entry name" value="FAD/NAD-bd_sf"/>
</dbReference>
<evidence type="ECO:0000256" key="1">
    <source>
        <dbReference type="ARBA" id="ARBA00023002"/>
    </source>
</evidence>
<comment type="function">
    <text evidence="3">Required for the assembly of the mitochondrial membrane respiratory chain NADH dehydrogenase (Complex I). Involved in mid-late stages of complex I assembly.</text>
</comment>
<dbReference type="Proteomes" id="UP000794436">
    <property type="component" value="Unassembled WGS sequence"/>
</dbReference>
<dbReference type="Gene3D" id="3.50.50.60">
    <property type="entry name" value="FAD/NAD(P)-binding domain"/>
    <property type="match status" value="1"/>
</dbReference>
<dbReference type="GO" id="GO:0016491">
    <property type="term" value="F:oxidoreductase activity"/>
    <property type="evidence" value="ECO:0007669"/>
    <property type="project" value="UniProtKB-KW"/>
</dbReference>
<organism evidence="5 6">
    <name type="scientific">Pythium oligandrum</name>
    <name type="common">Mycoparasitic fungus</name>
    <dbReference type="NCBI Taxonomy" id="41045"/>
    <lineage>
        <taxon>Eukaryota</taxon>
        <taxon>Sar</taxon>
        <taxon>Stramenopiles</taxon>
        <taxon>Oomycota</taxon>
        <taxon>Peronosporomycetes</taxon>
        <taxon>Pythiales</taxon>
        <taxon>Pythiaceae</taxon>
        <taxon>Pythium</taxon>
    </lineage>
</organism>
<name>A0A8K1CTY1_PYTOL</name>
<evidence type="ECO:0000256" key="2">
    <source>
        <dbReference type="ARBA" id="ARBA00039785"/>
    </source>
</evidence>
<accession>A0A8K1CTY1</accession>